<feature type="region of interest" description="Disordered" evidence="1">
    <location>
        <begin position="21"/>
        <end position="40"/>
    </location>
</feature>
<sequence length="559" mass="62170">MEPNRTTFQALNATFHELNACDGPTDAQSQRHSSPSTSRAQTVQLLLERTRALRLRQLAYHNMRSRTRSVEKILKDLELQRQELADQVGPDAGTVREAERTRLDAEIVERRRQLEGLAAELKELGASYGKLPSAGSGPERDEEARTRSAEKAHPSAVFSSRTDVHHGAGTIAFDQRLQPSLLLDCARDGDLIDGGSTRFPTAVASGSERRRLTNPRGVSSSKIAGYRRHPSWTSLFKSRSAMAGTMPRSSEWARVNETPVVMPALPPYIFEHEYMAYRQRNCIALRSSDTYINDMPIDLYKLHLLVATSGGFFYCMERNMWLSIASRMDLWKAVGSDRGRDDSMQDVSRHLQDIYSRYLLGFDEAYMESMSARRAYPRDPATLAVRECSGRRKVAPHDAVVSQPSTACTDATLAQSEDIGNVTDTCPAEKVASIDPPEKIMEKPSSIVHPIDTSMNTTHTLNRRKLAALLTCGTAVLAGLLLILLLASRAVGWGSLLSTTGRPAIAWKDGHKLCAAMASGVVLTLVLLHVMRRRRVVRRVGDPHRRADEKERLLEEGRV</sequence>
<keyword evidence="5" id="KW-1185">Reference proteome</keyword>
<feature type="transmembrane region" description="Helical" evidence="2">
    <location>
        <begin position="510"/>
        <end position="530"/>
    </location>
</feature>
<keyword evidence="2" id="KW-0472">Membrane</keyword>
<evidence type="ECO:0000256" key="1">
    <source>
        <dbReference type="SAM" id="MobiDB-lite"/>
    </source>
</evidence>
<feature type="domain" description="ARID" evidence="3">
    <location>
        <begin position="264"/>
        <end position="367"/>
    </location>
</feature>
<evidence type="ECO:0000313" key="4">
    <source>
        <dbReference type="EMBL" id="KZT02598.1"/>
    </source>
</evidence>
<dbReference type="Gene3D" id="1.10.150.60">
    <property type="entry name" value="ARID DNA-binding domain"/>
    <property type="match status" value="1"/>
</dbReference>
<protein>
    <recommendedName>
        <fullName evidence="3">ARID domain-containing protein</fullName>
    </recommendedName>
</protein>
<keyword evidence="2" id="KW-1133">Transmembrane helix</keyword>
<dbReference type="InParanoid" id="A0A165CD54"/>
<accession>A0A165CD54</accession>
<name>A0A165CD54_9APHY</name>
<evidence type="ECO:0000259" key="3">
    <source>
        <dbReference type="PROSITE" id="PS51011"/>
    </source>
</evidence>
<dbReference type="EMBL" id="KV427651">
    <property type="protein sequence ID" value="KZT02598.1"/>
    <property type="molecule type" value="Genomic_DNA"/>
</dbReference>
<dbReference type="PROSITE" id="PS51011">
    <property type="entry name" value="ARID"/>
    <property type="match status" value="1"/>
</dbReference>
<dbReference type="STRING" id="1314785.A0A165CD54"/>
<evidence type="ECO:0000256" key="2">
    <source>
        <dbReference type="SAM" id="Phobius"/>
    </source>
</evidence>
<dbReference type="Proteomes" id="UP000076871">
    <property type="component" value="Unassembled WGS sequence"/>
</dbReference>
<dbReference type="SUPFAM" id="SSF46774">
    <property type="entry name" value="ARID-like"/>
    <property type="match status" value="1"/>
</dbReference>
<dbReference type="GO" id="GO:0003677">
    <property type="term" value="F:DNA binding"/>
    <property type="evidence" value="ECO:0007669"/>
    <property type="project" value="InterPro"/>
</dbReference>
<feature type="transmembrane region" description="Helical" evidence="2">
    <location>
        <begin position="466"/>
        <end position="490"/>
    </location>
</feature>
<dbReference type="CDD" id="cd16100">
    <property type="entry name" value="ARID"/>
    <property type="match status" value="1"/>
</dbReference>
<reference evidence="4 5" key="1">
    <citation type="journal article" date="2016" name="Mol. Biol. Evol.">
        <title>Comparative Genomics of Early-Diverging Mushroom-Forming Fungi Provides Insights into the Origins of Lignocellulose Decay Capabilities.</title>
        <authorList>
            <person name="Nagy L.G."/>
            <person name="Riley R."/>
            <person name="Tritt A."/>
            <person name="Adam C."/>
            <person name="Daum C."/>
            <person name="Floudas D."/>
            <person name="Sun H."/>
            <person name="Yadav J.S."/>
            <person name="Pangilinan J."/>
            <person name="Larsson K.H."/>
            <person name="Matsuura K."/>
            <person name="Barry K."/>
            <person name="Labutti K."/>
            <person name="Kuo R."/>
            <person name="Ohm R.A."/>
            <person name="Bhattacharya S.S."/>
            <person name="Shirouzu T."/>
            <person name="Yoshinaga Y."/>
            <person name="Martin F.M."/>
            <person name="Grigoriev I.V."/>
            <person name="Hibbett D.S."/>
        </authorList>
    </citation>
    <scope>NUCLEOTIDE SEQUENCE [LARGE SCALE GENOMIC DNA]</scope>
    <source>
        <strain evidence="4 5">93-53</strain>
    </source>
</reference>
<feature type="compositionally biased region" description="Basic and acidic residues" evidence="1">
    <location>
        <begin position="138"/>
        <end position="153"/>
    </location>
</feature>
<dbReference type="AlphaFoldDB" id="A0A165CD54"/>
<proteinExistence type="predicted"/>
<gene>
    <name evidence="4" type="ORF">LAESUDRAFT_815231</name>
</gene>
<feature type="compositionally biased region" description="Polar residues" evidence="1">
    <location>
        <begin position="26"/>
        <end position="40"/>
    </location>
</feature>
<keyword evidence="2" id="KW-0812">Transmembrane</keyword>
<evidence type="ECO:0000313" key="5">
    <source>
        <dbReference type="Proteomes" id="UP000076871"/>
    </source>
</evidence>
<feature type="region of interest" description="Disordered" evidence="1">
    <location>
        <begin position="196"/>
        <end position="220"/>
    </location>
</feature>
<dbReference type="GeneID" id="63831696"/>
<feature type="region of interest" description="Disordered" evidence="1">
    <location>
        <begin position="128"/>
        <end position="160"/>
    </location>
</feature>
<dbReference type="Pfam" id="PF01388">
    <property type="entry name" value="ARID"/>
    <property type="match status" value="1"/>
</dbReference>
<dbReference type="InterPro" id="IPR001606">
    <property type="entry name" value="ARID_dom"/>
</dbReference>
<dbReference type="InterPro" id="IPR036431">
    <property type="entry name" value="ARID_dom_sf"/>
</dbReference>
<dbReference type="RefSeq" id="XP_040760338.1">
    <property type="nucleotide sequence ID" value="XM_040914669.1"/>
</dbReference>
<organism evidence="4 5">
    <name type="scientific">Laetiporus sulphureus 93-53</name>
    <dbReference type="NCBI Taxonomy" id="1314785"/>
    <lineage>
        <taxon>Eukaryota</taxon>
        <taxon>Fungi</taxon>
        <taxon>Dikarya</taxon>
        <taxon>Basidiomycota</taxon>
        <taxon>Agaricomycotina</taxon>
        <taxon>Agaricomycetes</taxon>
        <taxon>Polyporales</taxon>
        <taxon>Laetiporus</taxon>
    </lineage>
</organism>